<dbReference type="RefSeq" id="WP_129188194.1">
    <property type="nucleotide sequence ID" value="NZ_CP035491.1"/>
</dbReference>
<dbReference type="GO" id="GO:0009103">
    <property type="term" value="P:lipopolysaccharide biosynthetic process"/>
    <property type="evidence" value="ECO:0007669"/>
    <property type="project" value="TreeGrafter"/>
</dbReference>
<dbReference type="CDD" id="cd03809">
    <property type="entry name" value="GT4_MtfB-like"/>
    <property type="match status" value="1"/>
</dbReference>
<dbReference type="OrthoDB" id="9801609at2"/>
<reference evidence="3 4" key="1">
    <citation type="submission" date="2019-01" db="EMBL/GenBank/DDBJ databases">
        <title>Genome sequencing of strain FW100M-8.</title>
        <authorList>
            <person name="Heo J."/>
            <person name="Kim S.-J."/>
            <person name="Kim J.-S."/>
            <person name="Hong S.-B."/>
            <person name="Kwon S.-W."/>
        </authorList>
    </citation>
    <scope>NUCLEOTIDE SEQUENCE [LARGE SCALE GENOMIC DNA]</scope>
    <source>
        <strain evidence="3 4">FW100M-8</strain>
    </source>
</reference>
<dbReference type="KEGG" id="agf:ET445_01510"/>
<dbReference type="EMBL" id="CP035491">
    <property type="protein sequence ID" value="QAY72211.1"/>
    <property type="molecule type" value="Genomic_DNA"/>
</dbReference>
<protein>
    <submittedName>
        <fullName evidence="3">Glycosyltransferase family 1 protein</fullName>
    </submittedName>
</protein>
<dbReference type="Gene3D" id="3.40.50.2000">
    <property type="entry name" value="Glycogen Phosphorylase B"/>
    <property type="match status" value="2"/>
</dbReference>
<dbReference type="Pfam" id="PF00534">
    <property type="entry name" value="Glycos_transf_1"/>
    <property type="match status" value="1"/>
</dbReference>
<evidence type="ECO:0000313" key="3">
    <source>
        <dbReference type="EMBL" id="QAY72211.1"/>
    </source>
</evidence>
<dbReference type="InterPro" id="IPR001296">
    <property type="entry name" value="Glyco_trans_1"/>
</dbReference>
<dbReference type="AlphaFoldDB" id="A0A4V0YGS3"/>
<evidence type="ECO:0000259" key="2">
    <source>
        <dbReference type="Pfam" id="PF00534"/>
    </source>
</evidence>
<dbReference type="PANTHER" id="PTHR46401">
    <property type="entry name" value="GLYCOSYLTRANSFERASE WBBK-RELATED"/>
    <property type="match status" value="1"/>
</dbReference>
<proteinExistence type="predicted"/>
<dbReference type="SUPFAM" id="SSF53756">
    <property type="entry name" value="UDP-Glycosyltransferase/glycogen phosphorylase"/>
    <property type="match status" value="1"/>
</dbReference>
<keyword evidence="4" id="KW-1185">Reference proteome</keyword>
<keyword evidence="1 3" id="KW-0808">Transferase</keyword>
<sequence>MSHEHGILVNGAFRDQRITGQQRYASEIADRLLRRPGVREWAIPARRRGSALGAWASVQTAGFGRDRGERLLTLTSRGPVVAPRHVVTVHDTFVLDHPEWFSRAYVATHAPVLRAQVRTAELVLAVSEPVARAIRALVKPGVEIVVAPNAPAEVFVPDVPAPDFSGVSRLAGAGGGFVLSVASQDPRKNLGRLVKAHQALPAALRERAPLVLVGGESALYARAALVHDPHVVRLGYVTDDELARLYAAASVVAFPTLAEGFGLPAVEAIAAGAEVVVSDIPVLRWVCGDDARFVDPTSVEAIAAGLRAALEDPDPAVVKARRAGAIRTRFSWQRSADTVAEAICALGSSGSHAARGALIGSRS</sequence>
<accession>A0A4V0YGS3</accession>
<name>A0A4V0YGS3_9MICO</name>
<dbReference type="PANTHER" id="PTHR46401:SF2">
    <property type="entry name" value="GLYCOSYLTRANSFERASE WBBK-RELATED"/>
    <property type="match status" value="1"/>
</dbReference>
<evidence type="ECO:0000313" key="4">
    <source>
        <dbReference type="Proteomes" id="UP000291259"/>
    </source>
</evidence>
<dbReference type="GO" id="GO:0016757">
    <property type="term" value="F:glycosyltransferase activity"/>
    <property type="evidence" value="ECO:0007669"/>
    <property type="project" value="InterPro"/>
</dbReference>
<gene>
    <name evidence="3" type="ORF">ET445_01510</name>
</gene>
<dbReference type="Proteomes" id="UP000291259">
    <property type="component" value="Chromosome"/>
</dbReference>
<organism evidence="3 4">
    <name type="scientific">Agromyces protaetiae</name>
    <dbReference type="NCBI Taxonomy" id="2509455"/>
    <lineage>
        <taxon>Bacteria</taxon>
        <taxon>Bacillati</taxon>
        <taxon>Actinomycetota</taxon>
        <taxon>Actinomycetes</taxon>
        <taxon>Micrococcales</taxon>
        <taxon>Microbacteriaceae</taxon>
        <taxon>Agromyces</taxon>
    </lineage>
</organism>
<evidence type="ECO:0000256" key="1">
    <source>
        <dbReference type="ARBA" id="ARBA00022679"/>
    </source>
</evidence>
<feature type="domain" description="Glycosyl transferase family 1" evidence="2">
    <location>
        <begin position="177"/>
        <end position="314"/>
    </location>
</feature>